<feature type="repeat" description="PPR" evidence="2">
    <location>
        <begin position="153"/>
        <end position="187"/>
    </location>
</feature>
<dbReference type="PROSITE" id="PS51375">
    <property type="entry name" value="PPR"/>
    <property type="match status" value="2"/>
</dbReference>
<evidence type="ECO:0000256" key="1">
    <source>
        <dbReference type="ARBA" id="ARBA00022737"/>
    </source>
</evidence>
<dbReference type="Pfam" id="PF01535">
    <property type="entry name" value="PPR"/>
    <property type="match status" value="1"/>
</dbReference>
<dbReference type="OrthoDB" id="1900964at2759"/>
<dbReference type="NCBIfam" id="TIGR00756">
    <property type="entry name" value="PPR"/>
    <property type="match status" value="2"/>
</dbReference>
<dbReference type="PANTHER" id="PTHR47594">
    <property type="entry name" value="PPR CONTAINING PLANT-LIKE PROTEIN"/>
    <property type="match status" value="1"/>
</dbReference>
<evidence type="ECO:0000313" key="4">
    <source>
        <dbReference type="Proteomes" id="UP001153555"/>
    </source>
</evidence>
<keyword evidence="4" id="KW-1185">Reference proteome</keyword>
<keyword evidence="1" id="KW-0677">Repeat</keyword>
<sequence>MRSLRFNCLEVGFRQNHKFCSLVQNRGLHTITCGLRNGPRKPLWRSRILSTEAIQAVQSLKLAQSSSSKLDRVFSSKINRLLKADLLDALTELQRQNELDLAFKVFDYIRKEPWYVPDLSLFNDMLMMLGKNKMIEMVEKLFFELRKEGLEPDARSYTELIGVYFKVEMVEKAMETYELMKASGHVPDKLTLTILIRNLDKAGEEALSEKIKKECADYFDKPDRFLEEVERKFPKRKSLIHI</sequence>
<evidence type="ECO:0000256" key="2">
    <source>
        <dbReference type="PROSITE-ProRule" id="PRU00708"/>
    </source>
</evidence>
<dbReference type="GO" id="GO:0003723">
    <property type="term" value="F:RNA binding"/>
    <property type="evidence" value="ECO:0007669"/>
    <property type="project" value="InterPro"/>
</dbReference>
<protein>
    <submittedName>
        <fullName evidence="3">Vacuolar sorting protein 9 (VPS9) domain</fullName>
    </submittedName>
</protein>
<dbReference type="AlphaFoldDB" id="A0A9N7N225"/>
<name>A0A9N7N225_STRHE</name>
<comment type="caution">
    <text evidence="3">The sequence shown here is derived from an EMBL/GenBank/DDBJ whole genome shotgun (WGS) entry which is preliminary data.</text>
</comment>
<evidence type="ECO:0000313" key="3">
    <source>
        <dbReference type="EMBL" id="CAA0818394.1"/>
    </source>
</evidence>
<dbReference type="InterPro" id="IPR011990">
    <property type="entry name" value="TPR-like_helical_dom_sf"/>
</dbReference>
<organism evidence="3 4">
    <name type="scientific">Striga hermonthica</name>
    <name type="common">Purple witchweed</name>
    <name type="synonym">Buchnera hermonthica</name>
    <dbReference type="NCBI Taxonomy" id="68872"/>
    <lineage>
        <taxon>Eukaryota</taxon>
        <taxon>Viridiplantae</taxon>
        <taxon>Streptophyta</taxon>
        <taxon>Embryophyta</taxon>
        <taxon>Tracheophyta</taxon>
        <taxon>Spermatophyta</taxon>
        <taxon>Magnoliopsida</taxon>
        <taxon>eudicotyledons</taxon>
        <taxon>Gunneridae</taxon>
        <taxon>Pentapetalae</taxon>
        <taxon>asterids</taxon>
        <taxon>lamiids</taxon>
        <taxon>Lamiales</taxon>
        <taxon>Orobanchaceae</taxon>
        <taxon>Buchnereae</taxon>
        <taxon>Striga</taxon>
    </lineage>
</organism>
<dbReference type="Proteomes" id="UP001153555">
    <property type="component" value="Unassembled WGS sequence"/>
</dbReference>
<proteinExistence type="predicted"/>
<dbReference type="Gene3D" id="1.25.40.10">
    <property type="entry name" value="Tetratricopeptide repeat domain"/>
    <property type="match status" value="1"/>
</dbReference>
<dbReference type="GO" id="GO:0009658">
    <property type="term" value="P:chloroplast organization"/>
    <property type="evidence" value="ECO:0007669"/>
    <property type="project" value="InterPro"/>
</dbReference>
<accession>A0A9N7N225</accession>
<feature type="repeat" description="PPR" evidence="2">
    <location>
        <begin position="118"/>
        <end position="152"/>
    </location>
</feature>
<dbReference type="PANTHER" id="PTHR47594:SF5">
    <property type="entry name" value="PENTACOTRIPEPTIDE-REPEAT REGION OF PRORP DOMAIN-CONTAINING PROTEIN"/>
    <property type="match status" value="1"/>
</dbReference>
<dbReference type="GO" id="GO:0000373">
    <property type="term" value="P:Group II intron splicing"/>
    <property type="evidence" value="ECO:0007669"/>
    <property type="project" value="InterPro"/>
</dbReference>
<reference evidence="3" key="1">
    <citation type="submission" date="2019-12" db="EMBL/GenBank/DDBJ databases">
        <authorList>
            <person name="Scholes J."/>
        </authorList>
    </citation>
    <scope>NUCLEOTIDE SEQUENCE</scope>
</reference>
<dbReference type="Pfam" id="PF13041">
    <property type="entry name" value="PPR_2"/>
    <property type="match status" value="1"/>
</dbReference>
<dbReference type="EMBL" id="CACSLK010016925">
    <property type="protein sequence ID" value="CAA0818394.1"/>
    <property type="molecule type" value="Genomic_DNA"/>
</dbReference>
<dbReference type="InterPro" id="IPR044190">
    <property type="entry name" value="THA8-like"/>
</dbReference>
<dbReference type="InterPro" id="IPR002885">
    <property type="entry name" value="PPR_rpt"/>
</dbReference>
<gene>
    <name evidence="3" type="ORF">SHERM_01247</name>
</gene>